<evidence type="ECO:0000256" key="3">
    <source>
        <dbReference type="ARBA" id="ARBA00022960"/>
    </source>
</evidence>
<dbReference type="Pfam" id="PF01098">
    <property type="entry name" value="FTSW_RODA_SPOVE"/>
    <property type="match status" value="1"/>
</dbReference>
<keyword evidence="7" id="KW-0131">Cell cycle</keyword>
<feature type="transmembrane region" description="Helical" evidence="6">
    <location>
        <begin position="293"/>
        <end position="319"/>
    </location>
</feature>
<feature type="transmembrane region" description="Helical" evidence="6">
    <location>
        <begin position="209"/>
        <end position="228"/>
    </location>
</feature>
<evidence type="ECO:0000256" key="1">
    <source>
        <dbReference type="ARBA" id="ARBA00004141"/>
    </source>
</evidence>
<dbReference type="RefSeq" id="WP_004899503.1">
    <property type="nucleotide sequence ID" value="NZ_BJJW01000010.1"/>
</dbReference>
<keyword evidence="2 6" id="KW-0812">Transmembrane</keyword>
<dbReference type="GO" id="GO:0005886">
    <property type="term" value="C:plasma membrane"/>
    <property type="evidence" value="ECO:0007669"/>
    <property type="project" value="TreeGrafter"/>
</dbReference>
<feature type="transmembrane region" description="Helical" evidence="6">
    <location>
        <begin position="331"/>
        <end position="349"/>
    </location>
</feature>
<keyword evidence="5 6" id="KW-0472">Membrane</keyword>
<protein>
    <submittedName>
        <fullName evidence="7">Cell division protein FtsW</fullName>
    </submittedName>
</protein>
<reference evidence="7 8" key="1">
    <citation type="submission" date="2019-04" db="EMBL/GenBank/DDBJ databases">
        <title>A pseudo-fructophilic Leuconostoc citreum strain F192-5 isolated from peel of satsuma mandarin: the first report for isolation and characterization of strain-dependent fructophilic-like characteristics.</title>
        <authorList>
            <person name="Maeno S."/>
            <person name="Tanizawa Y."/>
            <person name="Kajikawa A."/>
            <person name="Kanesaki Y."/>
            <person name="Kubota E."/>
            <person name="Arita M."/>
            <person name="Leon D."/>
            <person name="Endo A."/>
        </authorList>
    </citation>
    <scope>NUCLEOTIDE SEQUENCE [LARGE SCALE GENOMIC DNA]</scope>
    <source>
        <strain evidence="7 8">F192-5</strain>
    </source>
</reference>
<feature type="transmembrane region" description="Helical" evidence="6">
    <location>
        <begin position="183"/>
        <end position="202"/>
    </location>
</feature>
<dbReference type="GO" id="GO:0051301">
    <property type="term" value="P:cell division"/>
    <property type="evidence" value="ECO:0007669"/>
    <property type="project" value="UniProtKB-KW"/>
</dbReference>
<keyword evidence="4 6" id="KW-1133">Transmembrane helix</keyword>
<keyword evidence="3" id="KW-0133">Cell shape</keyword>
<keyword evidence="7" id="KW-0132">Cell division</keyword>
<evidence type="ECO:0000256" key="5">
    <source>
        <dbReference type="ARBA" id="ARBA00023136"/>
    </source>
</evidence>
<dbReference type="PANTHER" id="PTHR30474:SF1">
    <property type="entry name" value="PEPTIDOGLYCAN GLYCOSYLTRANSFERASE MRDB"/>
    <property type="match status" value="1"/>
</dbReference>
<organism evidence="7 8">
    <name type="scientific">Leuconostoc citreum</name>
    <dbReference type="NCBI Taxonomy" id="33964"/>
    <lineage>
        <taxon>Bacteria</taxon>
        <taxon>Bacillati</taxon>
        <taxon>Bacillota</taxon>
        <taxon>Bacilli</taxon>
        <taxon>Lactobacillales</taxon>
        <taxon>Lactobacillaceae</taxon>
        <taxon>Leuconostoc</taxon>
    </lineage>
</organism>
<name>A0A5A5U1W7_LEUCI</name>
<dbReference type="InterPro" id="IPR018365">
    <property type="entry name" value="Cell_cycle_FtsW-rel_CS"/>
</dbReference>
<dbReference type="GO" id="GO:0032153">
    <property type="term" value="C:cell division site"/>
    <property type="evidence" value="ECO:0007669"/>
    <property type="project" value="TreeGrafter"/>
</dbReference>
<comment type="caution">
    <text evidence="7">The sequence shown here is derived from an EMBL/GenBank/DDBJ whole genome shotgun (WGS) entry which is preliminary data.</text>
</comment>
<evidence type="ECO:0000313" key="8">
    <source>
        <dbReference type="Proteomes" id="UP000323274"/>
    </source>
</evidence>
<dbReference type="InterPro" id="IPR001182">
    <property type="entry name" value="FtsW/RodA"/>
</dbReference>
<gene>
    <name evidence="7" type="ORF">LCIT_16900</name>
</gene>
<feature type="transmembrane region" description="Helical" evidence="6">
    <location>
        <begin position="115"/>
        <end position="138"/>
    </location>
</feature>
<dbReference type="PANTHER" id="PTHR30474">
    <property type="entry name" value="CELL CYCLE PROTEIN"/>
    <property type="match status" value="1"/>
</dbReference>
<dbReference type="EMBL" id="BJJW01000010">
    <property type="protein sequence ID" value="GDZ84448.1"/>
    <property type="molecule type" value="Genomic_DNA"/>
</dbReference>
<evidence type="ECO:0000256" key="6">
    <source>
        <dbReference type="SAM" id="Phobius"/>
    </source>
</evidence>
<evidence type="ECO:0000256" key="2">
    <source>
        <dbReference type="ARBA" id="ARBA00022692"/>
    </source>
</evidence>
<sequence length="406" mass="44189">MQNIPSRQISNRTSGSELDWGIILSLLLLMIIGLSSIFQASLHAQYGTMQLALRTTIVQGAFWIIGAIIIAFLLRFDASQLWRLAPIAYGLGIFLLIAVLIFYDRSMAASTGAKSWFVFGPVSFQPTEVVKPAFILMLSRVVVQHNRLYEHHNVKSDAILLGKMALCFLPIAVLILLQPDLGTLLVFIAILGGVALVSGVTWRILAPVIALASTIGATLLALVLSPTGKVVLDALGFKLYQFDRIQTWLHPDQDTSSKGYQTYQSLKAIGSGQLTGQGFGHLKVYVPVRESDMIFSVIGESFGFVGGTLLIVLYFALIYRLIRATFRAQNAFYAYIATGVVMMVVFHVFENIGMSIGLLPLTGIPLPFISQGGSSLLGNMIGVGLILTIGYQQQNTTFTESTGFSV</sequence>
<dbReference type="Proteomes" id="UP000323274">
    <property type="component" value="Unassembled WGS sequence"/>
</dbReference>
<feature type="transmembrane region" description="Helical" evidence="6">
    <location>
        <begin position="158"/>
        <end position="177"/>
    </location>
</feature>
<dbReference type="GO" id="GO:0008360">
    <property type="term" value="P:regulation of cell shape"/>
    <property type="evidence" value="ECO:0007669"/>
    <property type="project" value="UniProtKB-KW"/>
</dbReference>
<feature type="transmembrane region" description="Helical" evidence="6">
    <location>
        <begin position="20"/>
        <end position="39"/>
    </location>
</feature>
<evidence type="ECO:0000256" key="4">
    <source>
        <dbReference type="ARBA" id="ARBA00022989"/>
    </source>
</evidence>
<dbReference type="SMR" id="A0A5A5U1W7"/>
<dbReference type="AlphaFoldDB" id="A0A5A5U1W7"/>
<evidence type="ECO:0000313" key="7">
    <source>
        <dbReference type="EMBL" id="GDZ84448.1"/>
    </source>
</evidence>
<feature type="transmembrane region" description="Helical" evidence="6">
    <location>
        <begin position="369"/>
        <end position="391"/>
    </location>
</feature>
<feature type="transmembrane region" description="Helical" evidence="6">
    <location>
        <begin position="81"/>
        <end position="103"/>
    </location>
</feature>
<dbReference type="PROSITE" id="PS00428">
    <property type="entry name" value="FTSW_RODA_SPOVE"/>
    <property type="match status" value="1"/>
</dbReference>
<feature type="transmembrane region" description="Helical" evidence="6">
    <location>
        <begin position="51"/>
        <end position="74"/>
    </location>
</feature>
<comment type="subcellular location">
    <subcellularLocation>
        <location evidence="1">Membrane</location>
        <topology evidence="1">Multi-pass membrane protein</topology>
    </subcellularLocation>
</comment>
<dbReference type="GO" id="GO:0015648">
    <property type="term" value="F:lipid-linked peptidoglycan transporter activity"/>
    <property type="evidence" value="ECO:0007669"/>
    <property type="project" value="TreeGrafter"/>
</dbReference>
<accession>A0A5A5U1W7</accession>
<proteinExistence type="predicted"/>